<keyword evidence="3" id="KW-0804">Transcription</keyword>
<proteinExistence type="predicted"/>
<keyword evidence="1" id="KW-0805">Transcription regulation</keyword>
<evidence type="ECO:0000256" key="2">
    <source>
        <dbReference type="ARBA" id="ARBA00023125"/>
    </source>
</evidence>
<sequence length="170" mass="19504">MPANYDFEESIGYWLTLATQALHRRVSQRLAPQGITFRQAQVIGWLVLEGELSQAELVQRLMIEPPTLVRLLDRMEAAGLIRREGDPHDRRRRIVRLTEQSTPVWEQIAKTLRQVRHIAVRDLSADELHDLKRLLRLVLANLEEGPPRRRAARTTPSSPSSETLPCGDTF</sequence>
<dbReference type="InterPro" id="IPR036388">
    <property type="entry name" value="WH-like_DNA-bd_sf"/>
</dbReference>
<comment type="caution">
    <text evidence="6">The sequence shown here is derived from an EMBL/GenBank/DDBJ whole genome shotgun (WGS) entry which is preliminary data.</text>
</comment>
<dbReference type="InterPro" id="IPR000835">
    <property type="entry name" value="HTH_MarR-typ"/>
</dbReference>
<dbReference type="SMART" id="SM00347">
    <property type="entry name" value="HTH_MARR"/>
    <property type="match status" value="1"/>
</dbReference>
<dbReference type="PANTHER" id="PTHR33164:SF43">
    <property type="entry name" value="HTH-TYPE TRANSCRIPTIONAL REPRESSOR YETL"/>
    <property type="match status" value="1"/>
</dbReference>
<dbReference type="GO" id="GO:0003677">
    <property type="term" value="F:DNA binding"/>
    <property type="evidence" value="ECO:0007669"/>
    <property type="project" value="UniProtKB-KW"/>
</dbReference>
<dbReference type="GO" id="GO:0006950">
    <property type="term" value="P:response to stress"/>
    <property type="evidence" value="ECO:0007669"/>
    <property type="project" value="TreeGrafter"/>
</dbReference>
<dbReference type="EMBL" id="DSVQ01000005">
    <property type="protein sequence ID" value="HGT38057.1"/>
    <property type="molecule type" value="Genomic_DNA"/>
</dbReference>
<organism evidence="6">
    <name type="scientific">Schlesneria paludicola</name>
    <dbReference type="NCBI Taxonomy" id="360056"/>
    <lineage>
        <taxon>Bacteria</taxon>
        <taxon>Pseudomonadati</taxon>
        <taxon>Planctomycetota</taxon>
        <taxon>Planctomycetia</taxon>
        <taxon>Planctomycetales</taxon>
        <taxon>Planctomycetaceae</taxon>
        <taxon>Schlesneria</taxon>
    </lineage>
</organism>
<reference evidence="6" key="1">
    <citation type="journal article" date="2020" name="mSystems">
        <title>Genome- and Community-Level Interaction Insights into Carbon Utilization and Element Cycling Functions of Hydrothermarchaeota in Hydrothermal Sediment.</title>
        <authorList>
            <person name="Zhou Z."/>
            <person name="Liu Y."/>
            <person name="Xu W."/>
            <person name="Pan J."/>
            <person name="Luo Z.H."/>
            <person name="Li M."/>
        </authorList>
    </citation>
    <scope>NUCLEOTIDE SEQUENCE [LARGE SCALE GENOMIC DNA]</scope>
    <source>
        <strain evidence="6">SpSt-508</strain>
    </source>
</reference>
<dbReference type="CDD" id="cd00090">
    <property type="entry name" value="HTH_ARSR"/>
    <property type="match status" value="1"/>
</dbReference>
<dbReference type="InterPro" id="IPR036390">
    <property type="entry name" value="WH_DNA-bd_sf"/>
</dbReference>
<dbReference type="PROSITE" id="PS50995">
    <property type="entry name" value="HTH_MARR_2"/>
    <property type="match status" value="1"/>
</dbReference>
<gene>
    <name evidence="6" type="ORF">ENS64_02130</name>
</gene>
<accession>A0A7C4LLL2</accession>
<dbReference type="Gene3D" id="1.10.10.10">
    <property type="entry name" value="Winged helix-like DNA-binding domain superfamily/Winged helix DNA-binding domain"/>
    <property type="match status" value="1"/>
</dbReference>
<evidence type="ECO:0000256" key="1">
    <source>
        <dbReference type="ARBA" id="ARBA00023015"/>
    </source>
</evidence>
<dbReference type="PRINTS" id="PR00598">
    <property type="entry name" value="HTHMARR"/>
</dbReference>
<feature type="region of interest" description="Disordered" evidence="4">
    <location>
        <begin position="146"/>
        <end position="170"/>
    </location>
</feature>
<protein>
    <submittedName>
        <fullName evidence="6">MarR family transcriptional regulator</fullName>
    </submittedName>
</protein>
<dbReference type="SUPFAM" id="SSF46785">
    <property type="entry name" value="Winged helix' DNA-binding domain"/>
    <property type="match status" value="1"/>
</dbReference>
<evidence type="ECO:0000313" key="6">
    <source>
        <dbReference type="EMBL" id="HGT38057.1"/>
    </source>
</evidence>
<dbReference type="InterPro" id="IPR039422">
    <property type="entry name" value="MarR/SlyA-like"/>
</dbReference>
<dbReference type="AlphaFoldDB" id="A0A7C4LLL2"/>
<dbReference type="PANTHER" id="PTHR33164">
    <property type="entry name" value="TRANSCRIPTIONAL REGULATOR, MARR FAMILY"/>
    <property type="match status" value="1"/>
</dbReference>
<dbReference type="PROSITE" id="PS01117">
    <property type="entry name" value="HTH_MARR_1"/>
    <property type="match status" value="1"/>
</dbReference>
<evidence type="ECO:0000256" key="4">
    <source>
        <dbReference type="SAM" id="MobiDB-lite"/>
    </source>
</evidence>
<keyword evidence="2" id="KW-0238">DNA-binding</keyword>
<feature type="domain" description="HTH marR-type" evidence="5">
    <location>
        <begin position="8"/>
        <end position="140"/>
    </location>
</feature>
<dbReference type="GO" id="GO:0003700">
    <property type="term" value="F:DNA-binding transcription factor activity"/>
    <property type="evidence" value="ECO:0007669"/>
    <property type="project" value="InterPro"/>
</dbReference>
<name>A0A7C4LLL2_9PLAN</name>
<dbReference type="InterPro" id="IPR023187">
    <property type="entry name" value="Tscrpt_reg_MarR-type_CS"/>
</dbReference>
<evidence type="ECO:0000256" key="3">
    <source>
        <dbReference type="ARBA" id="ARBA00023163"/>
    </source>
</evidence>
<evidence type="ECO:0000259" key="5">
    <source>
        <dbReference type="PROSITE" id="PS50995"/>
    </source>
</evidence>
<dbReference type="InterPro" id="IPR011991">
    <property type="entry name" value="ArsR-like_HTH"/>
</dbReference>
<dbReference type="Pfam" id="PF12802">
    <property type="entry name" value="MarR_2"/>
    <property type="match status" value="1"/>
</dbReference>